<feature type="transmembrane region" description="Helical" evidence="7">
    <location>
        <begin position="12"/>
        <end position="39"/>
    </location>
</feature>
<dbReference type="Proteomes" id="UP000462014">
    <property type="component" value="Unassembled WGS sequence"/>
</dbReference>
<evidence type="ECO:0000256" key="7">
    <source>
        <dbReference type="SAM" id="Phobius"/>
    </source>
</evidence>
<gene>
    <name evidence="8" type="ORF">GO621_11395</name>
</gene>
<dbReference type="RefSeq" id="WP_157567089.1">
    <property type="nucleotide sequence ID" value="NZ_WPIK01000009.1"/>
</dbReference>
<dbReference type="InterPro" id="IPR004960">
    <property type="entry name" value="LipA_acyltrans"/>
</dbReference>
<keyword evidence="5 7" id="KW-0472">Membrane</keyword>
<proteinExistence type="predicted"/>
<accession>A0A7K1SXT1</accession>
<organism evidence="8 9">
    <name type="scientific">Mucilaginibacter arboris</name>
    <dbReference type="NCBI Taxonomy" id="2682090"/>
    <lineage>
        <taxon>Bacteria</taxon>
        <taxon>Pseudomonadati</taxon>
        <taxon>Bacteroidota</taxon>
        <taxon>Sphingobacteriia</taxon>
        <taxon>Sphingobacteriales</taxon>
        <taxon>Sphingobacteriaceae</taxon>
        <taxon>Mucilaginibacter</taxon>
    </lineage>
</organism>
<protein>
    <submittedName>
        <fullName evidence="8">Lauroyl acyltransferase</fullName>
    </submittedName>
</protein>
<keyword evidence="6 8" id="KW-0012">Acyltransferase</keyword>
<evidence type="ECO:0000256" key="5">
    <source>
        <dbReference type="ARBA" id="ARBA00023136"/>
    </source>
</evidence>
<dbReference type="Pfam" id="PF03279">
    <property type="entry name" value="Lip_A_acyltrans"/>
    <property type="match status" value="1"/>
</dbReference>
<dbReference type="PANTHER" id="PTHR30606:SF10">
    <property type="entry name" value="PHOSPHATIDYLINOSITOL MANNOSIDE ACYLTRANSFERASE"/>
    <property type="match status" value="1"/>
</dbReference>
<name>A0A7K1SXT1_9SPHI</name>
<keyword evidence="2" id="KW-1003">Cell membrane</keyword>
<comment type="subcellular location">
    <subcellularLocation>
        <location evidence="1">Cell inner membrane</location>
    </subcellularLocation>
</comment>
<sequence length="294" mass="34495">MIIKALTKVAIFFLYLLSLLPFWVLYLFADAVFIILFYLTHYRRKVVQQNLLNAFPEKTDKERAQIERKFYSYLADLMAEAIKLISISERDLKKHFTLNNPELLDAFFNAQKSVLGALGHYGNWEMSAQILGFSTTKKKLFIYKPLENVAVDTFIKKMRSRFGSIPVAMKATLRTLVTLKNEPTFTVFVSDQTPVREETQYFTSFLNQPTAVFLGIEKMAKMTNSPVIFCDIRVVKRGYYCCTFVPLITEPRLSAEHEITDTHVQYLEKVIREEPAYWLWSHKRWKFKPEDIHR</sequence>
<keyword evidence="4 8" id="KW-0808">Transferase</keyword>
<evidence type="ECO:0000313" key="9">
    <source>
        <dbReference type="Proteomes" id="UP000462014"/>
    </source>
</evidence>
<comment type="caution">
    <text evidence="8">The sequence shown here is derived from an EMBL/GenBank/DDBJ whole genome shotgun (WGS) entry which is preliminary data.</text>
</comment>
<evidence type="ECO:0000256" key="2">
    <source>
        <dbReference type="ARBA" id="ARBA00022475"/>
    </source>
</evidence>
<evidence type="ECO:0000256" key="3">
    <source>
        <dbReference type="ARBA" id="ARBA00022519"/>
    </source>
</evidence>
<dbReference type="EMBL" id="WPIK01000009">
    <property type="protein sequence ID" value="MVN22135.1"/>
    <property type="molecule type" value="Genomic_DNA"/>
</dbReference>
<evidence type="ECO:0000256" key="1">
    <source>
        <dbReference type="ARBA" id="ARBA00004533"/>
    </source>
</evidence>
<evidence type="ECO:0000256" key="6">
    <source>
        <dbReference type="ARBA" id="ARBA00023315"/>
    </source>
</evidence>
<dbReference type="GO" id="GO:0009247">
    <property type="term" value="P:glycolipid biosynthetic process"/>
    <property type="evidence" value="ECO:0007669"/>
    <property type="project" value="UniProtKB-ARBA"/>
</dbReference>
<keyword evidence="7" id="KW-1133">Transmembrane helix</keyword>
<keyword evidence="9" id="KW-1185">Reference proteome</keyword>
<evidence type="ECO:0000256" key="4">
    <source>
        <dbReference type="ARBA" id="ARBA00022679"/>
    </source>
</evidence>
<keyword evidence="3" id="KW-0997">Cell inner membrane</keyword>
<evidence type="ECO:0000313" key="8">
    <source>
        <dbReference type="EMBL" id="MVN22135.1"/>
    </source>
</evidence>
<dbReference type="CDD" id="cd07984">
    <property type="entry name" value="LPLAT_LABLAT-like"/>
    <property type="match status" value="1"/>
</dbReference>
<keyword evidence="7" id="KW-0812">Transmembrane</keyword>
<dbReference type="GO" id="GO:0016746">
    <property type="term" value="F:acyltransferase activity"/>
    <property type="evidence" value="ECO:0007669"/>
    <property type="project" value="UniProtKB-KW"/>
</dbReference>
<reference evidence="8 9" key="1">
    <citation type="submission" date="2019-12" db="EMBL/GenBank/DDBJ databases">
        <title>Mucilaginibacter sp. HMF7410 genome sequencing and assembly.</title>
        <authorList>
            <person name="Kang H."/>
            <person name="Cha I."/>
            <person name="Kim H."/>
            <person name="Joh K."/>
        </authorList>
    </citation>
    <scope>NUCLEOTIDE SEQUENCE [LARGE SCALE GENOMIC DNA]</scope>
    <source>
        <strain evidence="8 9">HMF7410</strain>
    </source>
</reference>
<dbReference type="AlphaFoldDB" id="A0A7K1SXT1"/>
<dbReference type="GO" id="GO:0005886">
    <property type="term" value="C:plasma membrane"/>
    <property type="evidence" value="ECO:0007669"/>
    <property type="project" value="UniProtKB-SubCell"/>
</dbReference>
<dbReference type="PANTHER" id="PTHR30606">
    <property type="entry name" value="LIPID A BIOSYNTHESIS LAUROYL ACYLTRANSFERASE"/>
    <property type="match status" value="1"/>
</dbReference>